<dbReference type="AlphaFoldDB" id="A0A1S8A991"/>
<gene>
    <name evidence="1" type="ORF">SAMD00023353_4000350</name>
</gene>
<evidence type="ECO:0000313" key="2">
    <source>
        <dbReference type="Proteomes" id="UP000054516"/>
    </source>
</evidence>
<name>A0A1S8A991_ROSNE</name>
<evidence type="ECO:0000313" key="1">
    <source>
        <dbReference type="EMBL" id="GAW26627.1"/>
    </source>
</evidence>
<proteinExistence type="predicted"/>
<keyword evidence="2" id="KW-1185">Reference proteome</keyword>
<sequence>MPLRPPRLIGGEEVRVLDTPRVRSIPIPPPPGCHAARRWRNAMRVPAVPKGGSTRIYPAAFTPYVDTRHSSYLG</sequence>
<protein>
    <submittedName>
        <fullName evidence="1">Uncharacterized protein</fullName>
    </submittedName>
</protein>
<reference evidence="1" key="1">
    <citation type="submission" date="2016-03" db="EMBL/GenBank/DDBJ databases">
        <title>Draft genome sequence of Rosellinia necatrix.</title>
        <authorList>
            <person name="Kanematsu S."/>
        </authorList>
    </citation>
    <scope>NUCLEOTIDE SEQUENCE [LARGE SCALE GENOMIC DNA]</scope>
    <source>
        <strain evidence="1">W97</strain>
    </source>
</reference>
<dbReference type="Proteomes" id="UP000054516">
    <property type="component" value="Unassembled WGS sequence"/>
</dbReference>
<dbReference type="EMBL" id="DF977485">
    <property type="protein sequence ID" value="GAW26627.1"/>
    <property type="molecule type" value="Genomic_DNA"/>
</dbReference>
<accession>A0A1S8A991</accession>
<organism evidence="1">
    <name type="scientific">Rosellinia necatrix</name>
    <name type="common">White root-rot fungus</name>
    <dbReference type="NCBI Taxonomy" id="77044"/>
    <lineage>
        <taxon>Eukaryota</taxon>
        <taxon>Fungi</taxon>
        <taxon>Dikarya</taxon>
        <taxon>Ascomycota</taxon>
        <taxon>Pezizomycotina</taxon>
        <taxon>Sordariomycetes</taxon>
        <taxon>Xylariomycetidae</taxon>
        <taxon>Xylariales</taxon>
        <taxon>Xylariaceae</taxon>
        <taxon>Rosellinia</taxon>
    </lineage>
</organism>